<organism evidence="2 3">
    <name type="scientific">Enterococcus faecium</name>
    <name type="common">Streptococcus faecium</name>
    <dbReference type="NCBI Taxonomy" id="1352"/>
    <lineage>
        <taxon>Bacteria</taxon>
        <taxon>Bacillati</taxon>
        <taxon>Bacillota</taxon>
        <taxon>Bacilli</taxon>
        <taxon>Lactobacillales</taxon>
        <taxon>Enterococcaceae</taxon>
        <taxon>Enterococcus</taxon>
    </lineage>
</organism>
<dbReference type="AlphaFoldDB" id="A0A9X3XRK5"/>
<dbReference type="EMBL" id="JAMWMK010000001">
    <property type="protein sequence ID" value="MDC4246592.1"/>
    <property type="molecule type" value="Genomic_DNA"/>
</dbReference>
<name>A0A9X3XRK5_ENTFC</name>
<dbReference type="GO" id="GO:0032259">
    <property type="term" value="P:methylation"/>
    <property type="evidence" value="ECO:0007669"/>
    <property type="project" value="UniProtKB-KW"/>
</dbReference>
<evidence type="ECO:0000313" key="3">
    <source>
        <dbReference type="Proteomes" id="UP001141166"/>
    </source>
</evidence>
<evidence type="ECO:0000259" key="1">
    <source>
        <dbReference type="Pfam" id="PF13649"/>
    </source>
</evidence>
<dbReference type="Proteomes" id="UP001141166">
    <property type="component" value="Unassembled WGS sequence"/>
</dbReference>
<dbReference type="InterPro" id="IPR029063">
    <property type="entry name" value="SAM-dependent_MTases_sf"/>
</dbReference>
<keyword evidence="2" id="KW-0489">Methyltransferase</keyword>
<dbReference type="CDD" id="cd02440">
    <property type="entry name" value="AdoMet_MTases"/>
    <property type="match status" value="1"/>
</dbReference>
<dbReference type="RefSeq" id="WP_002325264.1">
    <property type="nucleotide sequence ID" value="NZ_CAACYB010000001.1"/>
</dbReference>
<gene>
    <name evidence="2" type="ORF">M3X98_00755</name>
</gene>
<feature type="domain" description="Methyltransferase" evidence="1">
    <location>
        <begin position="53"/>
        <end position="126"/>
    </location>
</feature>
<dbReference type="GO" id="GO:0008168">
    <property type="term" value="F:methyltransferase activity"/>
    <property type="evidence" value="ECO:0007669"/>
    <property type="project" value="UniProtKB-KW"/>
</dbReference>
<accession>A0A9X3XRK5</accession>
<proteinExistence type="predicted"/>
<sequence length="287" mass="33380">MYYKNSKYLSKDTATNYDLYLPEYFFFDNYTKSYKEEIDIIISNLDSKIYNTILELGVGTGRITEKIIPFSENYIGLDISESMIDKITRKLANNKADFFVYDINEFIRSTSSLDNVDFLCSFWAFNYSVLAHFERKNFNTNTLIPCEDLNLAEKQAIDQIVRLLSLLNPGTDFLFFYFDAYSVEQSYVTTVLEQQLPFPHNDRGYTFKVFKKALSFASEYSNTHLNGYVYIKNDKHLLDYFKTLHLKGAINTSQDEQALINHFSAYKKRDGTYKIPAGVNVVKGKTK</sequence>
<evidence type="ECO:0000313" key="2">
    <source>
        <dbReference type="EMBL" id="MDC4246592.1"/>
    </source>
</evidence>
<dbReference type="Pfam" id="PF13649">
    <property type="entry name" value="Methyltransf_25"/>
    <property type="match status" value="1"/>
</dbReference>
<comment type="caution">
    <text evidence="2">The sequence shown here is derived from an EMBL/GenBank/DDBJ whole genome shotgun (WGS) entry which is preliminary data.</text>
</comment>
<dbReference type="InterPro" id="IPR041698">
    <property type="entry name" value="Methyltransf_25"/>
</dbReference>
<dbReference type="Gene3D" id="3.40.50.150">
    <property type="entry name" value="Vaccinia Virus protein VP39"/>
    <property type="match status" value="1"/>
</dbReference>
<keyword evidence="2" id="KW-0808">Transferase</keyword>
<dbReference type="SUPFAM" id="SSF53335">
    <property type="entry name" value="S-adenosyl-L-methionine-dependent methyltransferases"/>
    <property type="match status" value="1"/>
</dbReference>
<reference evidence="2" key="1">
    <citation type="submission" date="2022-05" db="EMBL/GenBank/DDBJ databases">
        <title>Draft genome sequences of Clostridium perfringens strains isolated from Peru.</title>
        <authorList>
            <person name="Hurtado R."/>
            <person name="Lima L."/>
            <person name="Sousa T."/>
            <person name="Jaiswal A.K."/>
            <person name="Tiwari S."/>
            <person name="Maturrano L."/>
            <person name="Brenig B."/>
            <person name="Azevedo V."/>
        </authorList>
    </citation>
    <scope>NUCLEOTIDE SEQUENCE</scope>
    <source>
        <strain evidence="2">CP4</strain>
    </source>
</reference>
<protein>
    <submittedName>
        <fullName evidence="2">Class I SAM-dependent methyltransferase</fullName>
    </submittedName>
</protein>